<evidence type="ECO:0000313" key="4">
    <source>
        <dbReference type="RefSeq" id="XP_022932696.1"/>
    </source>
</evidence>
<feature type="compositionally biased region" description="Polar residues" evidence="1">
    <location>
        <begin position="396"/>
        <end position="407"/>
    </location>
</feature>
<organism evidence="3 4">
    <name type="scientific">Cucurbita moschata</name>
    <name type="common">Winter crookneck squash</name>
    <name type="synonym">Cucurbita pepo var. moschata</name>
    <dbReference type="NCBI Taxonomy" id="3662"/>
    <lineage>
        <taxon>Eukaryota</taxon>
        <taxon>Viridiplantae</taxon>
        <taxon>Streptophyta</taxon>
        <taxon>Embryophyta</taxon>
        <taxon>Tracheophyta</taxon>
        <taxon>Spermatophyta</taxon>
        <taxon>Magnoliopsida</taxon>
        <taxon>eudicotyledons</taxon>
        <taxon>Gunneridae</taxon>
        <taxon>Pentapetalae</taxon>
        <taxon>rosids</taxon>
        <taxon>fabids</taxon>
        <taxon>Cucurbitales</taxon>
        <taxon>Cucurbitaceae</taxon>
        <taxon>Cucurbiteae</taxon>
        <taxon>Cucurbita</taxon>
    </lineage>
</organism>
<keyword evidence="3" id="KW-1185">Reference proteome</keyword>
<dbReference type="AlphaFoldDB" id="A0A6J1EX39"/>
<feature type="compositionally biased region" description="Polar residues" evidence="1">
    <location>
        <begin position="58"/>
        <end position="67"/>
    </location>
</feature>
<feature type="compositionally biased region" description="Basic residues" evidence="1">
    <location>
        <begin position="23"/>
        <end position="34"/>
    </location>
</feature>
<accession>A0A6J1EX39</accession>
<dbReference type="Proteomes" id="UP000504609">
    <property type="component" value="Unplaced"/>
</dbReference>
<sequence length="462" mass="53149">MAKKRGKALKVEELLNHSISNKGVKKHIKKKKSRKANETSNLKVSRSSSSQEPVSIPTHDSVTTLIPPSNDKKKYKETEEKKHVSGFIFMCNGKTKPECYEYRVFGLPKGKIEVVKNIAPDAKLFLFDTDLKLLYGIYQATTKGALDLEPRAFDGQFQAQVKFKIFKDCLPLPESAFRKAIKDNYDGHRKFRQELSGTQVKHLISLFRPIAKNKTSHKESHVRPNVANRPSFRSTRTKVVKPYPLENLSSGVHYFPDIETRPQHDHYLPDIETRSQHDVRHVQYDPFEPGLHFSHSQVQPRLVRVEAPPRHVEAYHPEHAHEAYFRENSLRYPINSYESIRNPIETYDNGDLRDVYGRRYRTPHLQSDREDDARIDFIPRYYSQWLSPTASHTAPLSQAAYHSQNRLPSPYRSQHRFPSQDGGRDYAGLPQGGPASGSLSYGEANLPFSYYDNSSATRLSFR</sequence>
<feature type="domain" description="DCD" evidence="2">
    <location>
        <begin position="82"/>
        <end position="209"/>
    </location>
</feature>
<dbReference type="PROSITE" id="PS51222">
    <property type="entry name" value="DCD"/>
    <property type="match status" value="1"/>
</dbReference>
<dbReference type="GeneID" id="111439166"/>
<reference evidence="4" key="1">
    <citation type="submission" date="2025-08" db="UniProtKB">
        <authorList>
            <consortium name="RefSeq"/>
        </authorList>
    </citation>
    <scope>IDENTIFICATION</scope>
    <source>
        <tissue evidence="4">Young leaves</tissue>
    </source>
</reference>
<name>A0A6J1EX39_CUCMO</name>
<dbReference type="PANTHER" id="PTHR46444:SF19">
    <property type="entry name" value="OS02G0745600 PROTEIN"/>
    <property type="match status" value="1"/>
</dbReference>
<dbReference type="SMART" id="SM00767">
    <property type="entry name" value="DCD"/>
    <property type="match status" value="1"/>
</dbReference>
<feature type="region of interest" description="Disordered" evidence="1">
    <location>
        <begin position="20"/>
        <end position="77"/>
    </location>
</feature>
<protein>
    <submittedName>
        <fullName evidence="4">Uncharacterized protein LOC111439166 isoform X1</fullName>
    </submittedName>
</protein>
<evidence type="ECO:0000259" key="2">
    <source>
        <dbReference type="PROSITE" id="PS51222"/>
    </source>
</evidence>
<dbReference type="PANTHER" id="PTHR46444">
    <property type="entry name" value="DCD (DEVELOPMENT AND CELL DEATH) DOMAIN PROTEIN-RELATED"/>
    <property type="match status" value="1"/>
</dbReference>
<dbReference type="KEGG" id="cmos:111439166"/>
<evidence type="ECO:0000256" key="1">
    <source>
        <dbReference type="SAM" id="MobiDB-lite"/>
    </source>
</evidence>
<dbReference type="RefSeq" id="XP_022932696.1">
    <property type="nucleotide sequence ID" value="XM_023076928.1"/>
</dbReference>
<feature type="region of interest" description="Disordered" evidence="1">
    <location>
        <begin position="396"/>
        <end position="438"/>
    </location>
</feature>
<gene>
    <name evidence="4" type="primary">LOC111439166</name>
</gene>
<dbReference type="InterPro" id="IPR013989">
    <property type="entry name" value="Dev_and_cell_death_domain"/>
</dbReference>
<dbReference type="Pfam" id="PF10539">
    <property type="entry name" value="Dev_Cell_Death"/>
    <property type="match status" value="1"/>
</dbReference>
<proteinExistence type="predicted"/>
<evidence type="ECO:0000313" key="3">
    <source>
        <dbReference type="Proteomes" id="UP000504609"/>
    </source>
</evidence>